<proteinExistence type="predicted"/>
<reference evidence="3 4" key="1">
    <citation type="submission" date="2023-11" db="EMBL/GenBank/DDBJ databases">
        <title>A Novel Polar Bacteriovorax (B. antarcticus) Isolated from the Biocrust in Antarctica.</title>
        <authorList>
            <person name="Mun W."/>
            <person name="Choi S.Y."/>
            <person name="Mitchell R.J."/>
        </authorList>
    </citation>
    <scope>NUCLEOTIDE SEQUENCE [LARGE SCALE GENOMIC DNA]</scope>
    <source>
        <strain evidence="3 4">PP10</strain>
    </source>
</reference>
<evidence type="ECO:0000313" key="4">
    <source>
        <dbReference type="Proteomes" id="UP001302274"/>
    </source>
</evidence>
<feature type="signal peptide" evidence="2">
    <location>
        <begin position="1"/>
        <end position="18"/>
    </location>
</feature>
<evidence type="ECO:0000256" key="1">
    <source>
        <dbReference type="SAM" id="MobiDB-lite"/>
    </source>
</evidence>
<sequence>MLKVLLVSSVFLSMNAFSQTQNKPDPNSQINADEQVNGLPGGSAGAAYSVRTKKRSIKAPAVIAPVENTTPANCADSLGGKGSANFTACEAAKRTR</sequence>
<dbReference type="Proteomes" id="UP001302274">
    <property type="component" value="Unassembled WGS sequence"/>
</dbReference>
<keyword evidence="4" id="KW-1185">Reference proteome</keyword>
<name>A0ABU5VY41_9BACT</name>
<protein>
    <submittedName>
        <fullName evidence="3">Uncharacterized protein</fullName>
    </submittedName>
</protein>
<feature type="compositionally biased region" description="Polar residues" evidence="1">
    <location>
        <begin position="18"/>
        <end position="34"/>
    </location>
</feature>
<accession>A0ABU5VY41</accession>
<keyword evidence="2" id="KW-0732">Signal</keyword>
<dbReference type="RefSeq" id="WP_323577219.1">
    <property type="nucleotide sequence ID" value="NZ_JAYGJQ010000002.1"/>
</dbReference>
<feature type="region of interest" description="Disordered" evidence="1">
    <location>
        <begin position="18"/>
        <end position="37"/>
    </location>
</feature>
<dbReference type="EMBL" id="JAYGJQ010000002">
    <property type="protein sequence ID" value="MEA9357278.1"/>
    <property type="molecule type" value="Genomic_DNA"/>
</dbReference>
<gene>
    <name evidence="3" type="ORF">SHI21_13720</name>
</gene>
<evidence type="ECO:0000313" key="3">
    <source>
        <dbReference type="EMBL" id="MEA9357278.1"/>
    </source>
</evidence>
<organism evidence="3 4">
    <name type="scientific">Bacteriovorax antarcticus</name>
    <dbReference type="NCBI Taxonomy" id="3088717"/>
    <lineage>
        <taxon>Bacteria</taxon>
        <taxon>Pseudomonadati</taxon>
        <taxon>Bdellovibrionota</taxon>
        <taxon>Bacteriovoracia</taxon>
        <taxon>Bacteriovoracales</taxon>
        <taxon>Bacteriovoracaceae</taxon>
        <taxon>Bacteriovorax</taxon>
    </lineage>
</organism>
<comment type="caution">
    <text evidence="3">The sequence shown here is derived from an EMBL/GenBank/DDBJ whole genome shotgun (WGS) entry which is preliminary data.</text>
</comment>
<feature type="chain" id="PRO_5045647729" evidence="2">
    <location>
        <begin position="19"/>
        <end position="96"/>
    </location>
</feature>
<evidence type="ECO:0000256" key="2">
    <source>
        <dbReference type="SAM" id="SignalP"/>
    </source>
</evidence>